<dbReference type="GO" id="GO:0015940">
    <property type="term" value="P:pantothenate biosynthetic process"/>
    <property type="evidence" value="ECO:0007669"/>
    <property type="project" value="UniProtKB-UniRule"/>
</dbReference>
<evidence type="ECO:0000256" key="5">
    <source>
        <dbReference type="ARBA" id="ARBA00022741"/>
    </source>
</evidence>
<dbReference type="STRING" id="1774969.AUC69_14945"/>
<dbReference type="Gene3D" id="3.30.1300.10">
    <property type="entry name" value="Pantoate-beta-alanine ligase, C-terminal domain"/>
    <property type="match status" value="1"/>
</dbReference>
<sequence>MARSIDTVRTVHDLRTRVAAWREAGETVALVPTMGAIHAGHLSLVTLANSLADRVVTSLFVNPLQFGPREDFHAYPRDEARDAAALSDAGSDLLYAPDAGEMYPPGFSTKVSVSDLTEDLCGASRPNHFDGVATVVTKLLLQCAPDKAIFGEKDYQQLLVIKRFVRDLNIPVEIVGGAIVREADGLALSSRNAYLSPAERTIAPVLHQTICQVADDLAKGRGADDASEAARFKLESEGFRVDYVAVRDPETLKPLHGPVTAARVLAAVHLGKTRLIDNVPVPAR</sequence>
<comment type="subcellular location">
    <subcellularLocation>
        <location evidence="8">Cytoplasm</location>
    </subcellularLocation>
</comment>
<dbReference type="AlphaFoldDB" id="A0A1E3VSD7"/>
<proteinExistence type="inferred from homology"/>
<dbReference type="HAMAP" id="MF_00158">
    <property type="entry name" value="PanC"/>
    <property type="match status" value="1"/>
</dbReference>
<comment type="subunit">
    <text evidence="8">Homodimer.</text>
</comment>
<dbReference type="GO" id="GO:0004592">
    <property type="term" value="F:pantoate-beta-alanine ligase activity"/>
    <property type="evidence" value="ECO:0007669"/>
    <property type="project" value="UniProtKB-UniRule"/>
</dbReference>
<accession>A0A1E3VSD7</accession>
<protein>
    <recommendedName>
        <fullName evidence="8">Pantothenate synthetase</fullName>
        <shortName evidence="8">PS</shortName>
        <ecNumber evidence="8">6.3.2.1</ecNumber>
    </recommendedName>
    <alternativeName>
        <fullName evidence="8">Pantoate--beta-alanine ligase</fullName>
    </alternativeName>
    <alternativeName>
        <fullName evidence="8">Pantoate-activating enzyme</fullName>
    </alternativeName>
</protein>
<keyword evidence="10" id="KW-1185">Reference proteome</keyword>
<evidence type="ECO:0000256" key="2">
    <source>
        <dbReference type="ARBA" id="ARBA00009256"/>
    </source>
</evidence>
<dbReference type="EC" id="6.3.2.1" evidence="8"/>
<dbReference type="Gene3D" id="3.40.50.620">
    <property type="entry name" value="HUPs"/>
    <property type="match status" value="1"/>
</dbReference>
<comment type="caution">
    <text evidence="9">The sequence shown here is derived from an EMBL/GenBank/DDBJ whole genome shotgun (WGS) entry which is preliminary data.</text>
</comment>
<keyword evidence="3 8" id="KW-0436">Ligase</keyword>
<dbReference type="GO" id="GO:0005829">
    <property type="term" value="C:cytosol"/>
    <property type="evidence" value="ECO:0007669"/>
    <property type="project" value="TreeGrafter"/>
</dbReference>
<feature type="binding site" evidence="8">
    <location>
        <position position="157"/>
    </location>
    <ligand>
        <name>(R)-pantoate</name>
        <dbReference type="ChEBI" id="CHEBI:15980"/>
    </ligand>
</feature>
<evidence type="ECO:0000313" key="10">
    <source>
        <dbReference type="Proteomes" id="UP000094472"/>
    </source>
</evidence>
<comment type="similarity">
    <text evidence="2 8">Belongs to the pantothenate synthetase family.</text>
</comment>
<dbReference type="UniPathway" id="UPA00028">
    <property type="reaction ID" value="UER00005"/>
</dbReference>
<evidence type="ECO:0000313" key="9">
    <source>
        <dbReference type="EMBL" id="ODR96444.1"/>
    </source>
</evidence>
<dbReference type="PANTHER" id="PTHR21299">
    <property type="entry name" value="CYTIDYLATE KINASE/PANTOATE-BETA-ALANINE LIGASE"/>
    <property type="match status" value="1"/>
</dbReference>
<evidence type="ECO:0000256" key="8">
    <source>
        <dbReference type="HAMAP-Rule" id="MF_00158"/>
    </source>
</evidence>
<keyword evidence="6 8" id="KW-0067">ATP-binding</keyword>
<feature type="binding site" evidence="8">
    <location>
        <begin position="188"/>
        <end position="191"/>
    </location>
    <ligand>
        <name>ATP</name>
        <dbReference type="ChEBI" id="CHEBI:30616"/>
    </ligand>
</feature>
<evidence type="ECO:0000256" key="4">
    <source>
        <dbReference type="ARBA" id="ARBA00022655"/>
    </source>
</evidence>
<evidence type="ECO:0000256" key="3">
    <source>
        <dbReference type="ARBA" id="ARBA00022598"/>
    </source>
</evidence>
<feature type="binding site" evidence="8">
    <location>
        <position position="180"/>
    </location>
    <ligand>
        <name>ATP</name>
        <dbReference type="ChEBI" id="CHEBI:30616"/>
    </ligand>
</feature>
<dbReference type="SUPFAM" id="SSF52374">
    <property type="entry name" value="Nucleotidylyl transferase"/>
    <property type="match status" value="1"/>
</dbReference>
<evidence type="ECO:0000256" key="7">
    <source>
        <dbReference type="ARBA" id="ARBA00048258"/>
    </source>
</evidence>
<dbReference type="PANTHER" id="PTHR21299:SF1">
    <property type="entry name" value="PANTOATE--BETA-ALANINE LIGASE"/>
    <property type="match status" value="1"/>
</dbReference>
<dbReference type="CDD" id="cd00560">
    <property type="entry name" value="PanC"/>
    <property type="match status" value="1"/>
</dbReference>
<dbReference type="OrthoDB" id="9773087at2"/>
<keyword evidence="4 8" id="KW-0566">Pantothenate biosynthesis</keyword>
<dbReference type="Pfam" id="PF02569">
    <property type="entry name" value="Pantoate_ligase"/>
    <property type="match status" value="1"/>
</dbReference>
<feature type="binding site" evidence="8">
    <location>
        <position position="65"/>
    </location>
    <ligand>
        <name>(R)-pantoate</name>
        <dbReference type="ChEBI" id="CHEBI:15980"/>
    </ligand>
</feature>
<dbReference type="EMBL" id="LPWF01000029">
    <property type="protein sequence ID" value="ODR96444.1"/>
    <property type="molecule type" value="Genomic_DNA"/>
</dbReference>
<dbReference type="GO" id="GO:0005524">
    <property type="term" value="F:ATP binding"/>
    <property type="evidence" value="ECO:0007669"/>
    <property type="project" value="UniProtKB-KW"/>
</dbReference>
<reference evidence="9 10" key="1">
    <citation type="journal article" date="2016" name="Environ. Microbiol.">
        <title>New Methyloceanibacter diversity from North Sea sediments includes methanotroph containing solely the soluble methane monooxygenase.</title>
        <authorList>
            <person name="Vekeman B."/>
            <person name="Kerckhof F.M."/>
            <person name="Cremers G."/>
            <person name="de Vos P."/>
            <person name="Vandamme P."/>
            <person name="Boon N."/>
            <person name="Op den Camp H.J."/>
            <person name="Heylen K."/>
        </authorList>
    </citation>
    <scope>NUCLEOTIDE SEQUENCE [LARGE SCALE GENOMIC DNA]</scope>
    <source>
        <strain evidence="9 10">R-67175</strain>
    </source>
</reference>
<dbReference type="NCBIfam" id="TIGR00018">
    <property type="entry name" value="panC"/>
    <property type="match status" value="1"/>
</dbReference>
<comment type="miscellaneous">
    <text evidence="8">The reaction proceeds by a bi uni uni bi ping pong mechanism.</text>
</comment>
<keyword evidence="8" id="KW-0963">Cytoplasm</keyword>
<dbReference type="InterPro" id="IPR014729">
    <property type="entry name" value="Rossmann-like_a/b/a_fold"/>
</dbReference>
<organism evidence="9 10">
    <name type="scientific">Methyloceanibacter superfactus</name>
    <dbReference type="NCBI Taxonomy" id="1774969"/>
    <lineage>
        <taxon>Bacteria</taxon>
        <taxon>Pseudomonadati</taxon>
        <taxon>Pseudomonadota</taxon>
        <taxon>Alphaproteobacteria</taxon>
        <taxon>Hyphomicrobiales</taxon>
        <taxon>Hyphomicrobiaceae</taxon>
        <taxon>Methyloceanibacter</taxon>
    </lineage>
</organism>
<dbReference type="InterPro" id="IPR003721">
    <property type="entry name" value="Pantoate_ligase"/>
</dbReference>
<comment type="catalytic activity">
    <reaction evidence="7 8">
        <text>(R)-pantoate + beta-alanine + ATP = (R)-pantothenate + AMP + diphosphate + H(+)</text>
        <dbReference type="Rhea" id="RHEA:10912"/>
        <dbReference type="ChEBI" id="CHEBI:15378"/>
        <dbReference type="ChEBI" id="CHEBI:15980"/>
        <dbReference type="ChEBI" id="CHEBI:29032"/>
        <dbReference type="ChEBI" id="CHEBI:30616"/>
        <dbReference type="ChEBI" id="CHEBI:33019"/>
        <dbReference type="ChEBI" id="CHEBI:57966"/>
        <dbReference type="ChEBI" id="CHEBI:456215"/>
        <dbReference type="EC" id="6.3.2.1"/>
    </reaction>
</comment>
<keyword evidence="5 8" id="KW-0547">Nucleotide-binding</keyword>
<evidence type="ECO:0000256" key="6">
    <source>
        <dbReference type="ARBA" id="ARBA00022840"/>
    </source>
</evidence>
<gene>
    <name evidence="8" type="primary">panC</name>
    <name evidence="9" type="ORF">AUC69_14945</name>
</gene>
<name>A0A1E3VSD7_9HYPH</name>
<evidence type="ECO:0000256" key="1">
    <source>
        <dbReference type="ARBA" id="ARBA00004990"/>
    </source>
</evidence>
<dbReference type="Proteomes" id="UP000094472">
    <property type="component" value="Unassembled WGS sequence"/>
</dbReference>
<feature type="binding site" evidence="8">
    <location>
        <position position="65"/>
    </location>
    <ligand>
        <name>beta-alanine</name>
        <dbReference type="ChEBI" id="CHEBI:57966"/>
    </ligand>
</feature>
<comment type="pathway">
    <text evidence="1 8">Cofactor biosynthesis; (R)-pantothenate biosynthesis; (R)-pantothenate from (R)-pantoate and beta-alanine: step 1/1.</text>
</comment>
<feature type="active site" description="Proton donor" evidence="8">
    <location>
        <position position="41"/>
    </location>
</feature>
<feature type="binding site" evidence="8">
    <location>
        <begin position="34"/>
        <end position="41"/>
    </location>
    <ligand>
        <name>ATP</name>
        <dbReference type="ChEBI" id="CHEBI:30616"/>
    </ligand>
</feature>
<dbReference type="InterPro" id="IPR042176">
    <property type="entry name" value="Pantoate_ligase_C"/>
</dbReference>
<comment type="function">
    <text evidence="8">Catalyzes the condensation of pantoate with beta-alanine in an ATP-dependent reaction via a pantoyl-adenylate intermediate.</text>
</comment>
<feature type="binding site" evidence="8">
    <location>
        <begin position="151"/>
        <end position="154"/>
    </location>
    <ligand>
        <name>ATP</name>
        <dbReference type="ChEBI" id="CHEBI:30616"/>
    </ligand>
</feature>
<dbReference type="RefSeq" id="WP_069442371.1">
    <property type="nucleotide sequence ID" value="NZ_LPWF01000029.1"/>
</dbReference>